<reference evidence="1" key="1">
    <citation type="submission" date="2023-06" db="EMBL/GenBank/DDBJ databases">
        <title>lsaBGC provides a comprehensive framework for evolutionary analysis of biosynthetic gene clusters within focal taxa.</title>
        <authorList>
            <person name="Salamzade R."/>
            <person name="Sandstrom S."/>
            <person name="Kalan L.R."/>
        </authorList>
    </citation>
    <scope>NUCLEOTIDE SEQUENCE</scope>
    <source>
        <strain evidence="1">P3-SID899</strain>
    </source>
</reference>
<dbReference type="Pfam" id="PF14907">
    <property type="entry name" value="NTP_transf_5"/>
    <property type="match status" value="1"/>
</dbReference>
<evidence type="ECO:0000313" key="2">
    <source>
        <dbReference type="Proteomes" id="UP001205867"/>
    </source>
</evidence>
<dbReference type="EMBL" id="JALXKZ020000006">
    <property type="protein sequence ID" value="MCV7628569.1"/>
    <property type="molecule type" value="Genomic_DNA"/>
</dbReference>
<accession>A0AAP3ESN1</accession>
<dbReference type="Proteomes" id="UP001205867">
    <property type="component" value="Unassembled WGS sequence"/>
</dbReference>
<dbReference type="InterPro" id="IPR039498">
    <property type="entry name" value="NTP_transf_5"/>
</dbReference>
<proteinExistence type="predicted"/>
<gene>
    <name evidence="1" type="ORF">M3A82_004330</name>
</gene>
<evidence type="ECO:0000313" key="1">
    <source>
        <dbReference type="EMBL" id="MCV7628569.1"/>
    </source>
</evidence>
<name>A0AAP3ESN1_MICLU</name>
<protein>
    <submittedName>
        <fullName evidence="1">Nucleotidyltransferase family protein</fullName>
    </submittedName>
</protein>
<sequence>MSAADFSGMRPPPAPLPLDVAVDLAHALIQRYCDELELRVLFLKGPAAHHQGLRGRRISTDIDAFLTEEDAHRLERSLLGTGWSTRPSGMEGVALKHAVTLVHEHWPVDIDIHHHIPGVAPLPGEVFNSLWARHDHVELAHWRVDVPDRVDHALILLLNILRSGPHGGSDPRLGVLADALDDDAMRTLDRRIAEFDCGPQVAPFVRRHGRGLLTLDTRVPDRTWLLYQHLDQPALLWLDGVVRAPWRRKPALLLNAVHPSRHVLSERNLTLIEAPRREVFAARTRRLVRTVVHLPTLLRTYQVIRRSSRARGE</sequence>
<dbReference type="AlphaFoldDB" id="A0AAP3ESN1"/>
<organism evidence="1 2">
    <name type="scientific">Micrococcus luteus</name>
    <name type="common">Micrococcus lysodeikticus</name>
    <dbReference type="NCBI Taxonomy" id="1270"/>
    <lineage>
        <taxon>Bacteria</taxon>
        <taxon>Bacillati</taxon>
        <taxon>Actinomycetota</taxon>
        <taxon>Actinomycetes</taxon>
        <taxon>Micrococcales</taxon>
        <taxon>Micrococcaceae</taxon>
        <taxon>Micrococcus</taxon>
    </lineage>
</organism>
<comment type="caution">
    <text evidence="1">The sequence shown here is derived from an EMBL/GenBank/DDBJ whole genome shotgun (WGS) entry which is preliminary data.</text>
</comment>